<dbReference type="InterPro" id="IPR008523">
    <property type="entry name" value="DUF805"/>
</dbReference>
<accession>A0A0R1SJ82</accession>
<protein>
    <recommendedName>
        <fullName evidence="3">Zinc-ribbon domain-containing protein</fullName>
    </recommendedName>
</protein>
<feature type="domain" description="Zinc-ribbon" evidence="3">
    <location>
        <begin position="7"/>
        <end position="28"/>
    </location>
</feature>
<feature type="transmembrane region" description="Helical" evidence="2">
    <location>
        <begin position="125"/>
        <end position="148"/>
    </location>
</feature>
<feature type="transmembrane region" description="Helical" evidence="2">
    <location>
        <begin position="242"/>
        <end position="262"/>
    </location>
</feature>
<feature type="compositionally biased region" description="Polar residues" evidence="1">
    <location>
        <begin position="39"/>
        <end position="51"/>
    </location>
</feature>
<feature type="region of interest" description="Disordered" evidence="1">
    <location>
        <begin position="1"/>
        <end position="89"/>
    </location>
</feature>
<comment type="caution">
    <text evidence="4">The sequence shown here is derived from an EMBL/GenBank/DDBJ whole genome shotgun (WGS) entry which is preliminary data.</text>
</comment>
<keyword evidence="2" id="KW-0812">Transmembrane</keyword>
<dbReference type="EMBL" id="AZEY01000023">
    <property type="protein sequence ID" value="KRL68622.1"/>
    <property type="molecule type" value="Genomic_DNA"/>
</dbReference>
<dbReference type="InterPro" id="IPR026870">
    <property type="entry name" value="Zinc_ribbon_dom"/>
</dbReference>
<organism evidence="4 5">
    <name type="scientific">Lentilactobacillus diolivorans DSM 14421</name>
    <dbReference type="NCBI Taxonomy" id="1423739"/>
    <lineage>
        <taxon>Bacteria</taxon>
        <taxon>Bacillati</taxon>
        <taxon>Bacillota</taxon>
        <taxon>Bacilli</taxon>
        <taxon>Lactobacillales</taxon>
        <taxon>Lactobacillaceae</taxon>
        <taxon>Lentilactobacillus</taxon>
    </lineage>
</organism>
<feature type="transmembrane region" description="Helical" evidence="2">
    <location>
        <begin position="199"/>
        <end position="219"/>
    </location>
</feature>
<feature type="transmembrane region" description="Helical" evidence="2">
    <location>
        <begin position="164"/>
        <end position="187"/>
    </location>
</feature>
<dbReference type="GO" id="GO:0005886">
    <property type="term" value="C:plasma membrane"/>
    <property type="evidence" value="ECO:0007669"/>
    <property type="project" value="TreeGrafter"/>
</dbReference>
<dbReference type="AlphaFoldDB" id="A0A0R1SJ82"/>
<sequence length="391" mass="43713">MDQATKFCPNCGSQMPRSSKFCPKCGFKQPPLSDEKVQPQANDRGQINQKDTTGEGLASDPGPAQGMFTSQTASAGSNQSQVTPQDQYSRANANKNQLAPGFINSFKLLLRDAFTINHRMSRADFWWAMLSTALIFTVLEILICTIAVDKPLALYSLNDDVQRPILFGIILVSSAIFSLLWVACFTANIRRLHDTNRSGWNYCWSFFPIAGGVILLVFLCSKGTSMNRFPMSSSNILWVKKWYSWPILVVLFLWTGVSLSTANQRLIRSEYGTSTNYAFGFTGSQAARDIEQKVTDEDSDDYDSPSVRWDNSRGETAIHLSGNSRVMQGLNDSEVAIWKSLVRSATNESAWLAKNKGKRYSRIVVPNPDDSDRIFLDVYNGQVEYNTSDDM</sequence>
<keyword evidence="2" id="KW-1133">Transmembrane helix</keyword>
<dbReference type="PATRIC" id="fig|1423739.3.peg.2538"/>
<reference evidence="4 5" key="1">
    <citation type="journal article" date="2015" name="Genome Announc.">
        <title>Expanding the biotechnology potential of lactobacilli through comparative genomics of 213 strains and associated genera.</title>
        <authorList>
            <person name="Sun Z."/>
            <person name="Harris H.M."/>
            <person name="McCann A."/>
            <person name="Guo C."/>
            <person name="Argimon S."/>
            <person name="Zhang W."/>
            <person name="Yang X."/>
            <person name="Jeffery I.B."/>
            <person name="Cooney J.C."/>
            <person name="Kagawa T.F."/>
            <person name="Liu W."/>
            <person name="Song Y."/>
            <person name="Salvetti E."/>
            <person name="Wrobel A."/>
            <person name="Rasinkangas P."/>
            <person name="Parkhill J."/>
            <person name="Rea M.C."/>
            <person name="O'Sullivan O."/>
            <person name="Ritari J."/>
            <person name="Douillard F.P."/>
            <person name="Paul Ross R."/>
            <person name="Yang R."/>
            <person name="Briner A.E."/>
            <person name="Felis G.E."/>
            <person name="de Vos W.M."/>
            <person name="Barrangou R."/>
            <person name="Klaenhammer T.R."/>
            <person name="Caufield P.W."/>
            <person name="Cui Y."/>
            <person name="Zhang H."/>
            <person name="O'Toole P.W."/>
        </authorList>
    </citation>
    <scope>NUCLEOTIDE SEQUENCE [LARGE SCALE GENOMIC DNA]</scope>
    <source>
        <strain evidence="4 5">DSM 14421</strain>
    </source>
</reference>
<name>A0A0R1SJ82_9LACO</name>
<evidence type="ECO:0000259" key="3">
    <source>
        <dbReference type="Pfam" id="PF13240"/>
    </source>
</evidence>
<evidence type="ECO:0000313" key="4">
    <source>
        <dbReference type="EMBL" id="KRL68622.1"/>
    </source>
</evidence>
<dbReference type="PANTHER" id="PTHR34980">
    <property type="entry name" value="INNER MEMBRANE PROTEIN-RELATED-RELATED"/>
    <property type="match status" value="1"/>
</dbReference>
<dbReference type="Pfam" id="PF05656">
    <property type="entry name" value="DUF805"/>
    <property type="match status" value="1"/>
</dbReference>
<gene>
    <name evidence="4" type="ORF">FC85_GL002440</name>
</gene>
<evidence type="ECO:0000256" key="2">
    <source>
        <dbReference type="SAM" id="Phobius"/>
    </source>
</evidence>
<evidence type="ECO:0000256" key="1">
    <source>
        <dbReference type="SAM" id="MobiDB-lite"/>
    </source>
</evidence>
<dbReference type="RefSeq" id="WP_057864055.1">
    <property type="nucleotide sequence ID" value="NZ_AZEY01000023.1"/>
</dbReference>
<keyword evidence="2" id="KW-0472">Membrane</keyword>
<dbReference type="STRING" id="1423739.FC85_GL002440"/>
<feature type="compositionally biased region" description="Polar residues" evidence="1">
    <location>
        <begin position="67"/>
        <end position="89"/>
    </location>
</feature>
<dbReference type="Proteomes" id="UP000052013">
    <property type="component" value="Unassembled WGS sequence"/>
</dbReference>
<evidence type="ECO:0000313" key="5">
    <source>
        <dbReference type="Proteomes" id="UP000052013"/>
    </source>
</evidence>
<dbReference type="PANTHER" id="PTHR34980:SF3">
    <property type="entry name" value="BLR8105 PROTEIN"/>
    <property type="match status" value="1"/>
</dbReference>
<dbReference type="Pfam" id="PF13240">
    <property type="entry name" value="Zn_Ribbon_1"/>
    <property type="match status" value="1"/>
</dbReference>
<proteinExistence type="predicted"/>